<dbReference type="Pfam" id="PF24152">
    <property type="entry name" value="DUF7405"/>
    <property type="match status" value="1"/>
</dbReference>
<sequence length="110" mass="12348">EDVAEHAREYGRVGHSQKTARVREDGRPIILRRDFDSTDGGEASVHFVSLQRDVADFVTTREAMNGTDVTDAPAVKQRVNNGILEYTFVERRGNYLLPPRSLRSLPPAQP</sequence>
<evidence type="ECO:0000313" key="2">
    <source>
        <dbReference type="Proteomes" id="UP001596328"/>
    </source>
</evidence>
<proteinExistence type="predicted"/>
<feature type="non-terminal residue" evidence="1">
    <location>
        <position position="1"/>
    </location>
</feature>
<gene>
    <name evidence="1" type="ORF">ACFQE1_11855</name>
</gene>
<organism evidence="1 2">
    <name type="scientific">Halobium palmae</name>
    <dbReference type="NCBI Taxonomy" id="1776492"/>
    <lineage>
        <taxon>Archaea</taxon>
        <taxon>Methanobacteriati</taxon>
        <taxon>Methanobacteriota</taxon>
        <taxon>Stenosarchaea group</taxon>
        <taxon>Halobacteria</taxon>
        <taxon>Halobacteriales</taxon>
        <taxon>Haloferacaceae</taxon>
        <taxon>Halobium</taxon>
    </lineage>
</organism>
<dbReference type="InterPro" id="IPR055828">
    <property type="entry name" value="DUF7405"/>
</dbReference>
<name>A0ABD5S1M7_9EURY</name>
<dbReference type="EMBL" id="JBHSWU010000371">
    <property type="protein sequence ID" value="MFC6725053.1"/>
    <property type="molecule type" value="Genomic_DNA"/>
</dbReference>
<accession>A0ABD5S1M7</accession>
<protein>
    <submittedName>
        <fullName evidence="1">Tat pathway signal protein</fullName>
    </submittedName>
</protein>
<keyword evidence="2" id="KW-1185">Reference proteome</keyword>
<dbReference type="AlphaFoldDB" id="A0ABD5S1M7"/>
<reference evidence="1 2" key="1">
    <citation type="journal article" date="2019" name="Int. J. Syst. Evol. Microbiol.">
        <title>The Global Catalogue of Microorganisms (GCM) 10K type strain sequencing project: providing services to taxonomists for standard genome sequencing and annotation.</title>
        <authorList>
            <consortium name="The Broad Institute Genomics Platform"/>
            <consortium name="The Broad Institute Genome Sequencing Center for Infectious Disease"/>
            <person name="Wu L."/>
            <person name="Ma J."/>
        </authorList>
    </citation>
    <scope>NUCLEOTIDE SEQUENCE [LARGE SCALE GENOMIC DNA]</scope>
    <source>
        <strain evidence="1 2">NBRC 111368</strain>
    </source>
</reference>
<comment type="caution">
    <text evidence="1">The sequence shown here is derived from an EMBL/GenBank/DDBJ whole genome shotgun (WGS) entry which is preliminary data.</text>
</comment>
<evidence type="ECO:0000313" key="1">
    <source>
        <dbReference type="EMBL" id="MFC6725053.1"/>
    </source>
</evidence>
<dbReference type="Proteomes" id="UP001596328">
    <property type="component" value="Unassembled WGS sequence"/>
</dbReference>